<proteinExistence type="predicted"/>
<sequence>MASVSPVAGAVDEIYSAFQYHTEAAKDNKQGVYAKHAGETEAHELNVKYSAIE</sequence>
<evidence type="ECO:0000313" key="2">
    <source>
        <dbReference type="Proteomes" id="UP000501690"/>
    </source>
</evidence>
<reference evidence="1 2" key="1">
    <citation type="submission" date="2019-04" db="EMBL/GenBank/DDBJ databases">
        <title>An improved genome assembly and genetic linkage map for asparagus bean, Vigna unguiculata ssp. sesquipedialis.</title>
        <authorList>
            <person name="Xia Q."/>
            <person name="Zhang R."/>
            <person name="Dong Y."/>
        </authorList>
    </citation>
    <scope>NUCLEOTIDE SEQUENCE [LARGE SCALE GENOMIC DNA]</scope>
    <source>
        <tissue evidence="1">Leaf</tissue>
    </source>
</reference>
<dbReference type="EMBL" id="CP039354">
    <property type="protein sequence ID" value="QCE09759.1"/>
    <property type="molecule type" value="Genomic_DNA"/>
</dbReference>
<accession>A0A4D6NB27</accession>
<dbReference type="Proteomes" id="UP000501690">
    <property type="component" value="Linkage Group LG10"/>
</dbReference>
<dbReference type="AlphaFoldDB" id="A0A4D6NB27"/>
<protein>
    <submittedName>
        <fullName evidence="1">Uncharacterized protein</fullName>
    </submittedName>
</protein>
<name>A0A4D6NB27_VIGUN</name>
<evidence type="ECO:0000313" key="1">
    <source>
        <dbReference type="EMBL" id="QCE09759.1"/>
    </source>
</evidence>
<keyword evidence="2" id="KW-1185">Reference proteome</keyword>
<organism evidence="1 2">
    <name type="scientific">Vigna unguiculata</name>
    <name type="common">Cowpea</name>
    <dbReference type="NCBI Taxonomy" id="3917"/>
    <lineage>
        <taxon>Eukaryota</taxon>
        <taxon>Viridiplantae</taxon>
        <taxon>Streptophyta</taxon>
        <taxon>Embryophyta</taxon>
        <taxon>Tracheophyta</taxon>
        <taxon>Spermatophyta</taxon>
        <taxon>Magnoliopsida</taxon>
        <taxon>eudicotyledons</taxon>
        <taxon>Gunneridae</taxon>
        <taxon>Pentapetalae</taxon>
        <taxon>rosids</taxon>
        <taxon>fabids</taxon>
        <taxon>Fabales</taxon>
        <taxon>Fabaceae</taxon>
        <taxon>Papilionoideae</taxon>
        <taxon>50 kb inversion clade</taxon>
        <taxon>NPAAA clade</taxon>
        <taxon>indigoferoid/millettioid clade</taxon>
        <taxon>Phaseoleae</taxon>
        <taxon>Vigna</taxon>
    </lineage>
</organism>
<gene>
    <name evidence="1" type="ORF">DEO72_LG10g982</name>
</gene>